<accession>A0A8R1YM62</accession>
<dbReference type="Pfam" id="PF23003">
    <property type="entry name" value="Fn1_2"/>
    <property type="match status" value="1"/>
</dbReference>
<gene>
    <name evidence="2" type="primary">WBGene00116636</name>
</gene>
<organism evidence="2 3">
    <name type="scientific">Pristionchus pacificus</name>
    <name type="common">Parasitic nematode worm</name>
    <dbReference type="NCBI Taxonomy" id="54126"/>
    <lineage>
        <taxon>Eukaryota</taxon>
        <taxon>Metazoa</taxon>
        <taxon>Ecdysozoa</taxon>
        <taxon>Nematoda</taxon>
        <taxon>Chromadorea</taxon>
        <taxon>Rhabditida</taxon>
        <taxon>Rhabditina</taxon>
        <taxon>Diplogasteromorpha</taxon>
        <taxon>Diplogasteroidea</taxon>
        <taxon>Neodiplogasteridae</taxon>
        <taxon>Pristionchus</taxon>
    </lineage>
</organism>
<reference evidence="2" key="2">
    <citation type="submission" date="2022-06" db="UniProtKB">
        <authorList>
            <consortium name="EnsemblMetazoa"/>
        </authorList>
    </citation>
    <scope>IDENTIFICATION</scope>
    <source>
        <strain evidence="2">PS312</strain>
    </source>
</reference>
<dbReference type="AlphaFoldDB" id="A0A2A6CMW0"/>
<reference evidence="3" key="1">
    <citation type="journal article" date="2008" name="Nat. Genet.">
        <title>The Pristionchus pacificus genome provides a unique perspective on nematode lifestyle and parasitism.</title>
        <authorList>
            <person name="Dieterich C."/>
            <person name="Clifton S.W."/>
            <person name="Schuster L.N."/>
            <person name="Chinwalla A."/>
            <person name="Delehaunty K."/>
            <person name="Dinkelacker I."/>
            <person name="Fulton L."/>
            <person name="Fulton R."/>
            <person name="Godfrey J."/>
            <person name="Minx P."/>
            <person name="Mitreva M."/>
            <person name="Roeseler W."/>
            <person name="Tian H."/>
            <person name="Witte H."/>
            <person name="Yang S.P."/>
            <person name="Wilson R.K."/>
            <person name="Sommer R.J."/>
        </authorList>
    </citation>
    <scope>NUCLEOTIDE SEQUENCE [LARGE SCALE GENOMIC DNA]</scope>
    <source>
        <strain evidence="3">PS312</strain>
    </source>
</reference>
<feature type="domain" description="Abnormal cell migration protein 18-like fibronectin type I" evidence="1">
    <location>
        <begin position="104"/>
        <end position="168"/>
    </location>
</feature>
<dbReference type="Proteomes" id="UP000005239">
    <property type="component" value="Unassembled WGS sequence"/>
</dbReference>
<proteinExistence type="predicted"/>
<evidence type="ECO:0000313" key="2">
    <source>
        <dbReference type="EnsemblMetazoa" id="PPA27082.1"/>
    </source>
</evidence>
<sequence>MFGPDSKVLSTDIQIALAMMNDKIDVLATASSSIDTRLAQRMLICLLLASLVGIASSTSSRTAEGCEVGDQWTENYIRFECYEGEGIVVKGVRAIGYVPSNSENGAMVAPGATFDEQYFTYNCTQSDEDTVTYQIKNCRDAVGSVLHVDESRKSKDGTDYRCYRDNKGAIKLAVGGGCIHKGKLYTVGQKWIENEQFKDKVSGKDLVIGNGSRLWCTGDAKSGFRVEAYGQFIDKVSGKDLVIGNGSRLWCTGDAKSGFRVEAYGCVVSTGVYLEDGGFTGIGKNFVQCRIEKTTAGKAGTTVSIKIVDESVVTCNDNGKIVKSGERYTTPAGDVLLCKYCVLQKIGCIFQGKEYKVGLILLGGKAYECTATGTGVFDFGPVTGCPMSDGSIKQFMSRWYKDTEAYQCRYEIKKGKVTTYIKVGCNNNGQTVVKYQVVGSGRNLKKCGLVPGKYYQMRDMTAAEIDAYYKSKSKSAPTADVFGGVGGSGSGDELLGKPNSEPGKDGGKNVETCIAMCTASCKS</sequence>
<dbReference type="PANTHER" id="PTHR36493:SF3">
    <property type="entry name" value="CHITIN-BINDING TYPE-4 DOMAIN-CONTAINING PROTEIN"/>
    <property type="match status" value="1"/>
</dbReference>
<dbReference type="PANTHER" id="PTHR36493">
    <property type="entry name" value="NEUROBLAST DIFFERENTIATION-ASSOCIATED PROTEIN AHNAK-LIKE PROTEIN"/>
    <property type="match status" value="1"/>
</dbReference>
<keyword evidence="3" id="KW-1185">Reference proteome</keyword>
<evidence type="ECO:0000259" key="1">
    <source>
        <dbReference type="Pfam" id="PF23003"/>
    </source>
</evidence>
<evidence type="ECO:0000313" key="3">
    <source>
        <dbReference type="Proteomes" id="UP000005239"/>
    </source>
</evidence>
<name>A0A2A6CMW0_PRIPA</name>
<protein>
    <recommendedName>
        <fullName evidence="1">Abnormal cell migration protein 18-like fibronectin type I domain-containing protein</fullName>
    </recommendedName>
</protein>
<dbReference type="InterPro" id="IPR055119">
    <property type="entry name" value="Mig18_Fn1"/>
</dbReference>
<accession>A0A2A6CMW0</accession>
<dbReference type="OrthoDB" id="5780467at2759"/>
<dbReference type="EnsemblMetazoa" id="PPA27082.1">
    <property type="protein sequence ID" value="PPA27082.1"/>
    <property type="gene ID" value="WBGene00116636"/>
</dbReference>